<dbReference type="Proteomes" id="UP000070160">
    <property type="component" value="Unassembled WGS sequence"/>
</dbReference>
<accession>A0A134CJN7</accession>
<dbReference type="EMBL" id="LSDT01000012">
    <property type="protein sequence ID" value="KXB92431.1"/>
    <property type="molecule type" value="Genomic_DNA"/>
</dbReference>
<dbReference type="Pfam" id="PF13669">
    <property type="entry name" value="Glyoxalase_4"/>
    <property type="match status" value="2"/>
</dbReference>
<name>A0A134CJN7_9FIRM</name>
<dbReference type="InterPro" id="IPR029068">
    <property type="entry name" value="Glyas_Bleomycin-R_OHBP_Dase"/>
</dbReference>
<dbReference type="GO" id="GO:0046491">
    <property type="term" value="P:L-methylmalonyl-CoA metabolic process"/>
    <property type="evidence" value="ECO:0007669"/>
    <property type="project" value="TreeGrafter"/>
</dbReference>
<reference evidence="4" key="1">
    <citation type="submission" date="2016-01" db="EMBL/GenBank/DDBJ databases">
        <authorList>
            <person name="Mitreva M."/>
            <person name="Pepin K.H."/>
            <person name="Mihindukulasuriya K.A."/>
            <person name="Fulton R."/>
            <person name="Fronick C."/>
            <person name="O'Laughlin M."/>
            <person name="Miner T."/>
            <person name="Herter B."/>
            <person name="Rosa B.A."/>
            <person name="Cordes M."/>
            <person name="Tomlinson C."/>
            <person name="Wollam A."/>
            <person name="Palsikar V.B."/>
            <person name="Mardis E.R."/>
            <person name="Wilson R.K."/>
        </authorList>
    </citation>
    <scope>NUCLEOTIDE SEQUENCE [LARGE SCALE GENOMIC DNA]</scope>
    <source>
        <strain evidence="4">KA00182</strain>
    </source>
</reference>
<dbReference type="PANTHER" id="PTHR43048">
    <property type="entry name" value="METHYLMALONYL-COA EPIMERASE"/>
    <property type="match status" value="1"/>
</dbReference>
<comment type="caution">
    <text evidence="3">The sequence shown here is derived from an EMBL/GenBank/DDBJ whole genome shotgun (WGS) entry which is preliminary data.</text>
</comment>
<dbReference type="STRING" id="1588748.HMPREF3182_00427"/>
<dbReference type="AlphaFoldDB" id="A0A134CJN7"/>
<dbReference type="PROSITE" id="PS51819">
    <property type="entry name" value="VOC"/>
    <property type="match status" value="2"/>
</dbReference>
<dbReference type="GO" id="GO:0004493">
    <property type="term" value="F:methylmalonyl-CoA epimerase activity"/>
    <property type="evidence" value="ECO:0007669"/>
    <property type="project" value="TreeGrafter"/>
</dbReference>
<organism evidence="3 4">
    <name type="scientific">Megasphaera hutchinsoni</name>
    <dbReference type="NCBI Taxonomy" id="1588748"/>
    <lineage>
        <taxon>Bacteria</taxon>
        <taxon>Bacillati</taxon>
        <taxon>Bacillota</taxon>
        <taxon>Negativicutes</taxon>
        <taxon>Veillonellales</taxon>
        <taxon>Veillonellaceae</taxon>
        <taxon>Megasphaera</taxon>
    </lineage>
</organism>
<protein>
    <submittedName>
        <fullName evidence="3">Glyoxalase family protein</fullName>
    </submittedName>
</protein>
<evidence type="ECO:0000313" key="4">
    <source>
        <dbReference type="Proteomes" id="UP000070160"/>
    </source>
</evidence>
<feature type="domain" description="VOC" evidence="2">
    <location>
        <begin position="163"/>
        <end position="290"/>
    </location>
</feature>
<feature type="domain" description="VOC" evidence="2">
    <location>
        <begin position="5"/>
        <end position="132"/>
    </location>
</feature>
<dbReference type="PANTHER" id="PTHR43048:SF3">
    <property type="entry name" value="METHYLMALONYL-COA EPIMERASE, MITOCHONDRIAL"/>
    <property type="match status" value="1"/>
</dbReference>
<dbReference type="SUPFAM" id="SSF54593">
    <property type="entry name" value="Glyoxalase/Bleomycin resistance protein/Dihydroxybiphenyl dioxygenase"/>
    <property type="match status" value="1"/>
</dbReference>
<dbReference type="Gene3D" id="3.10.180.10">
    <property type="entry name" value="2,3-Dihydroxybiphenyl 1,2-Dioxygenase, domain 1"/>
    <property type="match status" value="2"/>
</dbReference>
<proteinExistence type="predicted"/>
<gene>
    <name evidence="3" type="ORF">HMPREF3182_00427</name>
</gene>
<evidence type="ECO:0000313" key="3">
    <source>
        <dbReference type="EMBL" id="KXB92431.1"/>
    </source>
</evidence>
<dbReference type="InterPro" id="IPR037523">
    <property type="entry name" value="VOC_core"/>
</dbReference>
<dbReference type="RefSeq" id="WP_062485232.1">
    <property type="nucleotide sequence ID" value="NZ_KQ960931.1"/>
</dbReference>
<dbReference type="GO" id="GO:0046872">
    <property type="term" value="F:metal ion binding"/>
    <property type="evidence" value="ECO:0007669"/>
    <property type="project" value="UniProtKB-KW"/>
</dbReference>
<evidence type="ECO:0000259" key="2">
    <source>
        <dbReference type="PROSITE" id="PS51819"/>
    </source>
</evidence>
<evidence type="ECO:0000256" key="1">
    <source>
        <dbReference type="ARBA" id="ARBA00022723"/>
    </source>
</evidence>
<sequence length="305" mass="34022">MKPMRLHHVGIVLPSLEKAHEFMQNNGLEIDYAGYVQAYHANLIFTKKGEYSSPIEMIIPTSGVLTEFNGGRGGIAHIAFEVDDVEAVRKEMEEECPGCMLEKKAVQGTDDIIVNFRRPKTNHGILVEYVETMAPIVGHDQNPFIKTMGPEKGQLKSSWHPMRLHHVGIVLPTMEAAHDFMKTNGLEVDYAGFVEAYHADLIFTKKGEYSSPIEFIIPREGVLKNFNGGRGGIAHIAFEVDDVEAVRQTMEKESDGCMLEKKAVQGTDDIIVNFRRPSTDAGILVEYVQTTAPINRNNPNPFPDL</sequence>
<dbReference type="PATRIC" id="fig|1588748.3.peg.415"/>
<dbReference type="InterPro" id="IPR051785">
    <property type="entry name" value="MMCE/EMCE_epimerase"/>
</dbReference>
<keyword evidence="4" id="KW-1185">Reference proteome</keyword>
<keyword evidence="1" id="KW-0479">Metal-binding</keyword>